<name>A0AAD5TDN1_9FUNG</name>
<evidence type="ECO:0000313" key="2">
    <source>
        <dbReference type="EMBL" id="KAJ3170419.1"/>
    </source>
</evidence>
<evidence type="ECO:0000256" key="1">
    <source>
        <dbReference type="SAM" id="MobiDB-lite"/>
    </source>
</evidence>
<feature type="region of interest" description="Disordered" evidence="1">
    <location>
        <begin position="110"/>
        <end position="135"/>
    </location>
</feature>
<keyword evidence="3" id="KW-1185">Reference proteome</keyword>
<dbReference type="EMBL" id="JADGJQ010000097">
    <property type="protein sequence ID" value="KAJ3170419.1"/>
    <property type="molecule type" value="Genomic_DNA"/>
</dbReference>
<evidence type="ECO:0000313" key="3">
    <source>
        <dbReference type="Proteomes" id="UP001212152"/>
    </source>
</evidence>
<proteinExistence type="predicted"/>
<organism evidence="2 3">
    <name type="scientific">Geranomyces variabilis</name>
    <dbReference type="NCBI Taxonomy" id="109894"/>
    <lineage>
        <taxon>Eukaryota</taxon>
        <taxon>Fungi</taxon>
        <taxon>Fungi incertae sedis</taxon>
        <taxon>Chytridiomycota</taxon>
        <taxon>Chytridiomycota incertae sedis</taxon>
        <taxon>Chytridiomycetes</taxon>
        <taxon>Spizellomycetales</taxon>
        <taxon>Powellomycetaceae</taxon>
        <taxon>Geranomyces</taxon>
    </lineage>
</organism>
<reference evidence="2" key="1">
    <citation type="submission" date="2020-05" db="EMBL/GenBank/DDBJ databases">
        <title>Phylogenomic resolution of chytrid fungi.</title>
        <authorList>
            <person name="Stajich J.E."/>
            <person name="Amses K."/>
            <person name="Simmons R."/>
            <person name="Seto K."/>
            <person name="Myers J."/>
            <person name="Bonds A."/>
            <person name="Quandt C.A."/>
            <person name="Barry K."/>
            <person name="Liu P."/>
            <person name="Grigoriev I."/>
            <person name="Longcore J.E."/>
            <person name="James T.Y."/>
        </authorList>
    </citation>
    <scope>NUCLEOTIDE SEQUENCE</scope>
    <source>
        <strain evidence="2">JEL0379</strain>
    </source>
</reference>
<sequence>MAAAPQQKVSGISIKSGLSHSCIPAFLLIRLQQPPATSQTITMDVSLPAGLPAGFPTALPAGLPTELPAGLPTALPAGFPTALPTGLPAGIPTLLPSSLPAVPSNLPAVTSSGAPASAVTPTPASKSASAAAPQPSGINGSLNCTDVATRLKGSLNTCLQITIAGASKSPPSNQNQADAAMEGTAKCSCGNLLVMKADILQLEAQCTINGQAVTDAEKTDMNKTFADCQANNFAAAAKDLQLYLEIGGKRWDASGVASTSGATAASKVSAIAAFAGLAAGAFFLA</sequence>
<dbReference type="Proteomes" id="UP001212152">
    <property type="component" value="Unassembled WGS sequence"/>
</dbReference>
<dbReference type="AlphaFoldDB" id="A0AAD5TDN1"/>
<protein>
    <submittedName>
        <fullName evidence="2">Uncharacterized protein</fullName>
    </submittedName>
</protein>
<comment type="caution">
    <text evidence="2">The sequence shown here is derived from an EMBL/GenBank/DDBJ whole genome shotgun (WGS) entry which is preliminary data.</text>
</comment>
<accession>A0AAD5TDN1</accession>
<gene>
    <name evidence="2" type="ORF">HDU87_008813</name>
</gene>